<feature type="domain" description="CCHC-type" evidence="4">
    <location>
        <begin position="478"/>
        <end position="494"/>
    </location>
</feature>
<keyword evidence="1" id="KW-0479">Metal-binding</keyword>
<feature type="compositionally biased region" description="Polar residues" evidence="3">
    <location>
        <begin position="445"/>
        <end position="471"/>
    </location>
</feature>
<dbReference type="PROSITE" id="PS50158">
    <property type="entry name" value="ZF_CCHC"/>
    <property type="match status" value="2"/>
</dbReference>
<keyword evidence="1" id="KW-0862">Zinc</keyword>
<dbReference type="Gene3D" id="4.10.60.10">
    <property type="entry name" value="Zinc finger, CCHC-type"/>
    <property type="match status" value="1"/>
</dbReference>
<dbReference type="Pfam" id="PF00098">
    <property type="entry name" value="zf-CCHC"/>
    <property type="match status" value="2"/>
</dbReference>
<feature type="region of interest" description="Disordered" evidence="3">
    <location>
        <begin position="128"/>
        <end position="155"/>
    </location>
</feature>
<feature type="compositionally biased region" description="Acidic residues" evidence="3">
    <location>
        <begin position="1"/>
        <end position="10"/>
    </location>
</feature>
<feature type="compositionally biased region" description="Polar residues" evidence="3">
    <location>
        <begin position="139"/>
        <end position="155"/>
    </location>
</feature>
<feature type="domain" description="CCHC-type" evidence="4">
    <location>
        <begin position="501"/>
        <end position="515"/>
    </location>
</feature>
<feature type="region of interest" description="Disordered" evidence="3">
    <location>
        <begin position="393"/>
        <end position="474"/>
    </location>
</feature>
<feature type="region of interest" description="Disordered" evidence="3">
    <location>
        <begin position="1"/>
        <end position="48"/>
    </location>
</feature>
<protein>
    <recommendedName>
        <fullName evidence="4">CCHC-type domain-containing protein</fullName>
    </recommendedName>
</protein>
<evidence type="ECO:0000259" key="4">
    <source>
        <dbReference type="PROSITE" id="PS50158"/>
    </source>
</evidence>
<evidence type="ECO:0000313" key="5">
    <source>
        <dbReference type="EMBL" id="KAK7605168.1"/>
    </source>
</evidence>
<dbReference type="InterPro" id="IPR001878">
    <property type="entry name" value="Znf_CCHC"/>
</dbReference>
<gene>
    <name evidence="5" type="ORF">V9T40_007026</name>
</gene>
<keyword evidence="1" id="KW-0863">Zinc-finger</keyword>
<dbReference type="AlphaFoldDB" id="A0AAN9U4J6"/>
<evidence type="ECO:0000256" key="2">
    <source>
        <dbReference type="SAM" id="Coils"/>
    </source>
</evidence>
<evidence type="ECO:0000256" key="1">
    <source>
        <dbReference type="PROSITE-ProRule" id="PRU00047"/>
    </source>
</evidence>
<proteinExistence type="predicted"/>
<dbReference type="InterPro" id="IPR036875">
    <property type="entry name" value="Znf_CCHC_sf"/>
</dbReference>
<sequence>MEAVGGEEEVNGASESEHLPTVRRSKRKSGPITNLRPLDSTGASMTECEAPPQLFPEMEVPSTLVQIPFNTLANMLNAGTEVNSVDREALSVLYKKIEDILGKKNNDALEEEEALLRSEDEEVVVDNVRNPDAPEVPQVSDSVNGREQNTQSQSCRTELSNSFVNSVEFTELVHAVSEQLGGSRSQLFPSVRETGSLDGVRPLSEMDIGSKDNIRRTYRLTANSQWDLWYDYLISELQAKGLRYIVKNDTLPNIPPFELDRRKQTVRDIIINEIDDRFHSKVVTLSEPKEILKILEVYEKREINITSFKVRKRLNNLRYDPKKTTAAQFIEKFEDLVRNYENLDKRHDLSEAEKTDAFFNAVKWGLPSVAEQQFNYRMLTDKPLTCEQIKSYMLQKEPKRDNPRGESGPVALLTTLSRSGRGKRSYLRPWNRSSTSSSPPKKLSRQNNRNTSKNNMSLQKGFKQSSPSSFSQHRRGVRCFNCQRRGHMGKDCQNPARSNVCFRCDQEGHRAAECPLPAQAPGPAQTIISSRPKRKKYRNKNQPRTDLIDTRGQALMVRPNLEYVPNVPDASGYYAPVQNMYTLAPYVSSPSDEPTYTSLHNMEPPSPPYPYNMVPTPVPGHMVPFNYYHNY</sequence>
<dbReference type="GO" id="GO:0003676">
    <property type="term" value="F:nucleic acid binding"/>
    <property type="evidence" value="ECO:0007669"/>
    <property type="project" value="InterPro"/>
</dbReference>
<dbReference type="InterPro" id="IPR051714">
    <property type="entry name" value="Znf_CCHC_NABP"/>
</dbReference>
<dbReference type="GO" id="GO:0008270">
    <property type="term" value="F:zinc ion binding"/>
    <property type="evidence" value="ECO:0007669"/>
    <property type="project" value="UniProtKB-KW"/>
</dbReference>
<dbReference type="PANTHER" id="PTHR23002">
    <property type="entry name" value="ZINC FINGER CCHC DOMAIN CONTAINING PROTEIN"/>
    <property type="match status" value="1"/>
</dbReference>
<dbReference type="EMBL" id="JBBCAQ010000002">
    <property type="protein sequence ID" value="KAK7605168.1"/>
    <property type="molecule type" value="Genomic_DNA"/>
</dbReference>
<dbReference type="SUPFAM" id="SSF57756">
    <property type="entry name" value="Retrovirus zinc finger-like domains"/>
    <property type="match status" value="1"/>
</dbReference>
<feature type="region of interest" description="Disordered" evidence="3">
    <location>
        <begin position="515"/>
        <end position="542"/>
    </location>
</feature>
<reference evidence="5 6" key="1">
    <citation type="submission" date="2024-03" db="EMBL/GenBank/DDBJ databases">
        <title>Adaptation during the transition from Ophiocordyceps entomopathogen to insect associate is accompanied by gene loss and intensified selection.</title>
        <authorList>
            <person name="Ward C.M."/>
            <person name="Onetto C.A."/>
            <person name="Borneman A.R."/>
        </authorList>
    </citation>
    <scope>NUCLEOTIDE SEQUENCE [LARGE SCALE GENOMIC DNA]</scope>
    <source>
        <strain evidence="5">AWRI1</strain>
        <tissue evidence="5">Single Adult Female</tissue>
    </source>
</reference>
<organism evidence="5 6">
    <name type="scientific">Parthenolecanium corni</name>
    <dbReference type="NCBI Taxonomy" id="536013"/>
    <lineage>
        <taxon>Eukaryota</taxon>
        <taxon>Metazoa</taxon>
        <taxon>Ecdysozoa</taxon>
        <taxon>Arthropoda</taxon>
        <taxon>Hexapoda</taxon>
        <taxon>Insecta</taxon>
        <taxon>Pterygota</taxon>
        <taxon>Neoptera</taxon>
        <taxon>Paraneoptera</taxon>
        <taxon>Hemiptera</taxon>
        <taxon>Sternorrhyncha</taxon>
        <taxon>Coccoidea</taxon>
        <taxon>Coccidae</taxon>
        <taxon>Parthenolecanium</taxon>
    </lineage>
</organism>
<evidence type="ECO:0000256" key="3">
    <source>
        <dbReference type="SAM" id="MobiDB-lite"/>
    </source>
</evidence>
<comment type="caution">
    <text evidence="5">The sequence shown here is derived from an EMBL/GenBank/DDBJ whole genome shotgun (WGS) entry which is preliminary data.</text>
</comment>
<name>A0AAN9U4J6_9HEMI</name>
<keyword evidence="2" id="KW-0175">Coiled coil</keyword>
<dbReference type="Proteomes" id="UP001367676">
    <property type="component" value="Unassembled WGS sequence"/>
</dbReference>
<evidence type="ECO:0000313" key="6">
    <source>
        <dbReference type="Proteomes" id="UP001367676"/>
    </source>
</evidence>
<keyword evidence="6" id="KW-1185">Reference proteome</keyword>
<dbReference type="SMART" id="SM00343">
    <property type="entry name" value="ZnF_C2HC"/>
    <property type="match status" value="2"/>
</dbReference>
<feature type="compositionally biased region" description="Basic residues" evidence="3">
    <location>
        <begin position="531"/>
        <end position="541"/>
    </location>
</feature>
<feature type="coiled-coil region" evidence="2">
    <location>
        <begin position="326"/>
        <end position="353"/>
    </location>
</feature>
<accession>A0AAN9U4J6</accession>